<feature type="transmembrane region" description="Helical" evidence="12">
    <location>
        <begin position="344"/>
        <end position="364"/>
    </location>
</feature>
<dbReference type="GO" id="GO:0007165">
    <property type="term" value="P:signal transduction"/>
    <property type="evidence" value="ECO:0007669"/>
    <property type="project" value="UniProtKB-KW"/>
</dbReference>
<evidence type="ECO:0000256" key="4">
    <source>
        <dbReference type="ARBA" id="ARBA00022692"/>
    </source>
</evidence>
<accession>A0A7W9ZI34</accession>
<keyword evidence="16" id="KW-1185">Reference proteome</keyword>
<evidence type="ECO:0000313" key="15">
    <source>
        <dbReference type="EMBL" id="MBB6211870.1"/>
    </source>
</evidence>
<dbReference type="SMART" id="SM00283">
    <property type="entry name" value="MA"/>
    <property type="match status" value="1"/>
</dbReference>
<evidence type="ECO:0000256" key="3">
    <source>
        <dbReference type="ARBA" id="ARBA00022500"/>
    </source>
</evidence>
<comment type="similarity">
    <text evidence="8">Belongs to the methyl-accepting chemotaxis (MCP) protein family.</text>
</comment>
<evidence type="ECO:0000259" key="14">
    <source>
        <dbReference type="PROSITE" id="PS50885"/>
    </source>
</evidence>
<dbReference type="CDD" id="cd18774">
    <property type="entry name" value="PDC2_HK_sensor"/>
    <property type="match status" value="1"/>
</dbReference>
<dbReference type="PROSITE" id="PS50111">
    <property type="entry name" value="CHEMOTAXIS_TRANSDUC_2"/>
    <property type="match status" value="1"/>
</dbReference>
<protein>
    <submittedName>
        <fullName evidence="15">Methyl-accepting chemotaxis protein</fullName>
    </submittedName>
</protein>
<reference evidence="15 16" key="1">
    <citation type="submission" date="2020-08" db="EMBL/GenBank/DDBJ databases">
        <title>Genomic Encyclopedia of Type Strains, Phase IV (KMG-IV): sequencing the most valuable type-strain genomes for metagenomic binning, comparative biology and taxonomic classification.</title>
        <authorList>
            <person name="Goeker M."/>
        </authorList>
    </citation>
    <scope>NUCLEOTIDE SEQUENCE [LARGE SCALE GENOMIC DNA]</scope>
    <source>
        <strain evidence="15 16">DSM 11590</strain>
    </source>
</reference>
<dbReference type="GO" id="GO:0006935">
    <property type="term" value="P:chemotaxis"/>
    <property type="evidence" value="ECO:0007669"/>
    <property type="project" value="UniProtKB-KW"/>
</dbReference>
<keyword evidence="5 12" id="KW-1133">Transmembrane helix</keyword>
<dbReference type="Gene3D" id="1.10.287.950">
    <property type="entry name" value="Methyl-accepting chemotaxis protein"/>
    <property type="match status" value="1"/>
</dbReference>
<dbReference type="AlphaFoldDB" id="A0A7W9ZI34"/>
<comment type="subcellular location">
    <subcellularLocation>
        <location evidence="1">Cell membrane</location>
        <topology evidence="1">Multi-pass membrane protein</topology>
    </subcellularLocation>
</comment>
<keyword evidence="4 12" id="KW-0812">Transmembrane</keyword>
<comment type="caution">
    <text evidence="15">The sequence shown here is derived from an EMBL/GenBank/DDBJ whole genome shotgun (WGS) entry which is preliminary data.</text>
</comment>
<dbReference type="InterPro" id="IPR004089">
    <property type="entry name" value="MCPsignal_dom"/>
</dbReference>
<name>A0A7W9ZI34_NOVIT</name>
<keyword evidence="2" id="KW-1003">Cell membrane</keyword>
<dbReference type="InterPro" id="IPR033479">
    <property type="entry name" value="dCache_1"/>
</dbReference>
<proteinExistence type="inferred from homology"/>
<gene>
    <name evidence="15" type="ORF">FHS48_003314</name>
</gene>
<sequence length="714" mass="74868">MTLTRISTRLPGLISLLTLIAVIVTSVVAYLQQSAELARQADLRLSGQLNTIVRALDDTLDGIHDDAVLLSTNPAIANALLEMSESFSSVGSNPGETLRGLYVTKNPNADGEKEKLNKASDGSSYSMAHDKWHPWYRHARTERGYADILLIDPNGTIVYSVIKGADYATSLKAGPASTSALASLFKEIEANPKTGEVSYTDFTLYAPAKGAPMAFVGAPVIDGFGEFLGALVFAVPAATVESVLRSASGMGETGDIYLVGADHKMRSESRFSKEPQILSRMVENKAVTEALAGHNGMTTAENAAGTEVIAAYAPLSVLGTTYAVIAEIAHDEILEPVMAMRRTLTLSGGLIGLLVVGIGVLFSLSITRPLVRMTGAMNALATGALETAIPDRSRRDEIGDMAASMQVFKENMQQVERLKAEEESNKARAEQQRKADMHALADAFEAKVRSVVDTVSDAAALMNGQATALSGMAAQTQSQSAAVAAATEEASANVQTVAAGAEELSASIGEIARQVEQSRLAADNATRQAQDAQDMVQAMVRTSESIGEVLTLIGTIAGQTNLLALNATIEAARAGDAGKGFAVVANEVKALANQTASATEEIARQIAGVQDQTRTAVQMIDSIAVAVRSMSEVSAVIAAAVEQQNAATLEIARNTQQASAGTSEVTQHIQGVTQAASETGAAAEQVSSAAADVNRQSEILRQEVDGFITNIRNS</sequence>
<organism evidence="15 16">
    <name type="scientific">Novispirillum itersonii</name>
    <name type="common">Aquaspirillum itersonii</name>
    <dbReference type="NCBI Taxonomy" id="189"/>
    <lineage>
        <taxon>Bacteria</taxon>
        <taxon>Pseudomonadati</taxon>
        <taxon>Pseudomonadota</taxon>
        <taxon>Alphaproteobacteria</taxon>
        <taxon>Rhodospirillales</taxon>
        <taxon>Novispirillaceae</taxon>
        <taxon>Novispirillum</taxon>
    </lineage>
</organism>
<feature type="coiled-coil region" evidence="10">
    <location>
        <begin position="405"/>
        <end position="435"/>
    </location>
</feature>
<keyword evidence="7 9" id="KW-0807">Transducer</keyword>
<evidence type="ECO:0000256" key="2">
    <source>
        <dbReference type="ARBA" id="ARBA00022475"/>
    </source>
</evidence>
<dbReference type="PROSITE" id="PS50885">
    <property type="entry name" value="HAMP"/>
    <property type="match status" value="1"/>
</dbReference>
<dbReference type="RefSeq" id="WP_184265017.1">
    <property type="nucleotide sequence ID" value="NZ_JACIIX010000014.1"/>
</dbReference>
<evidence type="ECO:0000256" key="10">
    <source>
        <dbReference type="SAM" id="Coils"/>
    </source>
</evidence>
<dbReference type="Pfam" id="PF02743">
    <property type="entry name" value="dCache_1"/>
    <property type="match status" value="1"/>
</dbReference>
<evidence type="ECO:0000256" key="8">
    <source>
        <dbReference type="ARBA" id="ARBA00029447"/>
    </source>
</evidence>
<feature type="transmembrane region" description="Helical" evidence="12">
    <location>
        <begin position="12"/>
        <end position="31"/>
    </location>
</feature>
<evidence type="ECO:0000256" key="7">
    <source>
        <dbReference type="ARBA" id="ARBA00023224"/>
    </source>
</evidence>
<dbReference type="SUPFAM" id="SSF103190">
    <property type="entry name" value="Sensory domain-like"/>
    <property type="match status" value="1"/>
</dbReference>
<dbReference type="InterPro" id="IPR003660">
    <property type="entry name" value="HAMP_dom"/>
</dbReference>
<dbReference type="Gene3D" id="3.30.450.20">
    <property type="entry name" value="PAS domain"/>
    <property type="match status" value="1"/>
</dbReference>
<feature type="domain" description="Methyl-accepting transducer" evidence="13">
    <location>
        <begin position="458"/>
        <end position="694"/>
    </location>
</feature>
<dbReference type="InterPro" id="IPR004090">
    <property type="entry name" value="Chemotax_Me-accpt_rcpt"/>
</dbReference>
<dbReference type="Pfam" id="PF00672">
    <property type="entry name" value="HAMP"/>
    <property type="match status" value="1"/>
</dbReference>
<dbReference type="PRINTS" id="PR00260">
    <property type="entry name" value="CHEMTRNSDUCR"/>
</dbReference>
<keyword evidence="6 12" id="KW-0472">Membrane</keyword>
<evidence type="ECO:0000256" key="12">
    <source>
        <dbReference type="SAM" id="Phobius"/>
    </source>
</evidence>
<evidence type="ECO:0000259" key="13">
    <source>
        <dbReference type="PROSITE" id="PS50111"/>
    </source>
</evidence>
<feature type="region of interest" description="Disordered" evidence="11">
    <location>
        <begin position="101"/>
        <end position="122"/>
    </location>
</feature>
<dbReference type="SUPFAM" id="SSF58104">
    <property type="entry name" value="Methyl-accepting chemotaxis protein (MCP) signaling domain"/>
    <property type="match status" value="1"/>
</dbReference>
<evidence type="ECO:0000256" key="1">
    <source>
        <dbReference type="ARBA" id="ARBA00004651"/>
    </source>
</evidence>
<dbReference type="SMART" id="SM00304">
    <property type="entry name" value="HAMP"/>
    <property type="match status" value="1"/>
</dbReference>
<evidence type="ECO:0000256" key="9">
    <source>
        <dbReference type="PROSITE-ProRule" id="PRU00284"/>
    </source>
</evidence>
<evidence type="ECO:0000256" key="11">
    <source>
        <dbReference type="SAM" id="MobiDB-lite"/>
    </source>
</evidence>
<keyword evidence="10" id="KW-0175">Coiled coil</keyword>
<dbReference type="GO" id="GO:0004888">
    <property type="term" value="F:transmembrane signaling receptor activity"/>
    <property type="evidence" value="ECO:0007669"/>
    <property type="project" value="InterPro"/>
</dbReference>
<dbReference type="PANTHER" id="PTHR32089:SF112">
    <property type="entry name" value="LYSOZYME-LIKE PROTEIN-RELATED"/>
    <property type="match status" value="1"/>
</dbReference>
<evidence type="ECO:0000256" key="5">
    <source>
        <dbReference type="ARBA" id="ARBA00022989"/>
    </source>
</evidence>
<evidence type="ECO:0000256" key="6">
    <source>
        <dbReference type="ARBA" id="ARBA00023136"/>
    </source>
</evidence>
<evidence type="ECO:0000313" key="16">
    <source>
        <dbReference type="Proteomes" id="UP000544872"/>
    </source>
</evidence>
<dbReference type="PANTHER" id="PTHR32089">
    <property type="entry name" value="METHYL-ACCEPTING CHEMOTAXIS PROTEIN MCPB"/>
    <property type="match status" value="1"/>
</dbReference>
<dbReference type="GO" id="GO:0005886">
    <property type="term" value="C:plasma membrane"/>
    <property type="evidence" value="ECO:0007669"/>
    <property type="project" value="UniProtKB-SubCell"/>
</dbReference>
<feature type="coiled-coil region" evidence="10">
    <location>
        <begin position="515"/>
        <end position="542"/>
    </location>
</feature>
<dbReference type="CDD" id="cd06225">
    <property type="entry name" value="HAMP"/>
    <property type="match status" value="1"/>
</dbReference>
<dbReference type="Gene3D" id="1.10.8.500">
    <property type="entry name" value="HAMP domain in histidine kinase"/>
    <property type="match status" value="1"/>
</dbReference>
<dbReference type="InterPro" id="IPR029151">
    <property type="entry name" value="Sensor-like_sf"/>
</dbReference>
<dbReference type="EMBL" id="JACIIX010000014">
    <property type="protein sequence ID" value="MBB6211870.1"/>
    <property type="molecule type" value="Genomic_DNA"/>
</dbReference>
<dbReference type="Proteomes" id="UP000544872">
    <property type="component" value="Unassembled WGS sequence"/>
</dbReference>
<keyword evidence="3" id="KW-0145">Chemotaxis</keyword>
<feature type="domain" description="HAMP" evidence="14">
    <location>
        <begin position="364"/>
        <end position="417"/>
    </location>
</feature>
<dbReference type="Pfam" id="PF00015">
    <property type="entry name" value="MCPsignal"/>
    <property type="match status" value="1"/>
</dbReference>